<feature type="region of interest" description="Disordered" evidence="1">
    <location>
        <begin position="1"/>
        <end position="40"/>
    </location>
</feature>
<organism evidence="2 3">
    <name type="scientific">Scleropages formosus</name>
    <name type="common">Asian bonytongue</name>
    <name type="synonym">Osteoglossum formosum</name>
    <dbReference type="NCBI Taxonomy" id="113540"/>
    <lineage>
        <taxon>Eukaryota</taxon>
        <taxon>Metazoa</taxon>
        <taxon>Chordata</taxon>
        <taxon>Craniata</taxon>
        <taxon>Vertebrata</taxon>
        <taxon>Euteleostomi</taxon>
        <taxon>Actinopterygii</taxon>
        <taxon>Neopterygii</taxon>
        <taxon>Teleostei</taxon>
        <taxon>Osteoglossocephala</taxon>
        <taxon>Osteoglossomorpha</taxon>
        <taxon>Osteoglossiformes</taxon>
        <taxon>Osteoglossidae</taxon>
        <taxon>Scleropages</taxon>
    </lineage>
</organism>
<evidence type="ECO:0000313" key="3">
    <source>
        <dbReference type="Proteomes" id="UP000034805"/>
    </source>
</evidence>
<evidence type="ECO:0000313" key="2">
    <source>
        <dbReference type="EMBL" id="KPP68453.1"/>
    </source>
</evidence>
<evidence type="ECO:0000256" key="1">
    <source>
        <dbReference type="SAM" id="MobiDB-lite"/>
    </source>
</evidence>
<name>A0A0P7UJL8_SCLFO</name>
<feature type="compositionally biased region" description="Polar residues" evidence="1">
    <location>
        <begin position="308"/>
        <end position="322"/>
    </location>
</feature>
<accession>A0A0P7UJL8</accession>
<feature type="region of interest" description="Disordered" evidence="1">
    <location>
        <begin position="59"/>
        <end position="139"/>
    </location>
</feature>
<proteinExistence type="predicted"/>
<dbReference type="EMBL" id="JARO02004479">
    <property type="protein sequence ID" value="KPP68453.1"/>
    <property type="molecule type" value="Genomic_DNA"/>
</dbReference>
<dbReference type="AlphaFoldDB" id="A0A0P7UJL8"/>
<comment type="caution">
    <text evidence="2">The sequence shown here is derived from an EMBL/GenBank/DDBJ whole genome shotgun (WGS) entry which is preliminary data.</text>
</comment>
<protein>
    <submittedName>
        <fullName evidence="2">Uncharacterized protein</fullName>
    </submittedName>
</protein>
<feature type="compositionally biased region" description="Basic and acidic residues" evidence="1">
    <location>
        <begin position="59"/>
        <end position="68"/>
    </location>
</feature>
<sequence>MMMSVETIMTNSKADRLPDGERQRESEGVAKGEQGRAQVEGGANVQLVVLKGERARMSELGEGERASERGTGSLADEAVRLLPVPSNPLRTRLSSGTAAEGKSLQRKPSPIWSLCRRGAVGAGGRDDPPGLPGARGRSGDMTVPLLKIGAVLSTMAMVTNWMSQTLPSLVGLNGTTISRGGTSEKIVTIARAGWNWDKTVGGQRGTAERVPGSDPIGFAPCWPTPPAQSQCPLGVPPVSSPRAAGDDRSTSVVGVALVHCLCAAGGQKDAVCLYRRRPKVVHIQLNFSMEGCQPEEISVFGLISHGQPTRRSPSVTGMSYSSRHPGRGGSLWKVSRMDRETIVTVSALTRAVGGVTLQHQYPALGVRSLQPR</sequence>
<reference evidence="2 3" key="1">
    <citation type="submission" date="2015-08" db="EMBL/GenBank/DDBJ databases">
        <title>The genome of the Asian arowana (Scleropages formosus).</title>
        <authorList>
            <person name="Tan M.H."/>
            <person name="Gan H.M."/>
            <person name="Croft L.J."/>
            <person name="Austin C.M."/>
        </authorList>
    </citation>
    <scope>NUCLEOTIDE SEQUENCE [LARGE SCALE GENOMIC DNA]</scope>
    <source>
        <strain evidence="2">Aro1</strain>
    </source>
</reference>
<gene>
    <name evidence="2" type="ORF">Z043_112870</name>
</gene>
<feature type="compositionally biased region" description="Polar residues" evidence="1">
    <location>
        <begin position="88"/>
        <end position="97"/>
    </location>
</feature>
<feature type="region of interest" description="Disordered" evidence="1">
    <location>
        <begin position="308"/>
        <end position="330"/>
    </location>
</feature>
<feature type="compositionally biased region" description="Basic and acidic residues" evidence="1">
    <location>
        <begin position="13"/>
        <end position="34"/>
    </location>
</feature>
<dbReference type="Proteomes" id="UP000034805">
    <property type="component" value="Unassembled WGS sequence"/>
</dbReference>